<dbReference type="EMBL" id="ML119171">
    <property type="protein sequence ID" value="RPB07965.1"/>
    <property type="molecule type" value="Genomic_DNA"/>
</dbReference>
<dbReference type="Proteomes" id="UP000277580">
    <property type="component" value="Unassembled WGS sequence"/>
</dbReference>
<evidence type="ECO:0000256" key="2">
    <source>
        <dbReference type="SAM" id="SignalP"/>
    </source>
</evidence>
<protein>
    <submittedName>
        <fullName evidence="3">Uncharacterized protein</fullName>
    </submittedName>
</protein>
<organism evidence="3 4">
    <name type="scientific">Morchella conica CCBAS932</name>
    <dbReference type="NCBI Taxonomy" id="1392247"/>
    <lineage>
        <taxon>Eukaryota</taxon>
        <taxon>Fungi</taxon>
        <taxon>Dikarya</taxon>
        <taxon>Ascomycota</taxon>
        <taxon>Pezizomycotina</taxon>
        <taxon>Pezizomycetes</taxon>
        <taxon>Pezizales</taxon>
        <taxon>Morchellaceae</taxon>
        <taxon>Morchella</taxon>
    </lineage>
</organism>
<feature type="signal peptide" evidence="2">
    <location>
        <begin position="1"/>
        <end position="21"/>
    </location>
</feature>
<proteinExistence type="predicted"/>
<evidence type="ECO:0000256" key="1">
    <source>
        <dbReference type="SAM" id="MobiDB-lite"/>
    </source>
</evidence>
<accession>A0A3N4KQC9</accession>
<reference evidence="3 4" key="1">
    <citation type="journal article" date="2018" name="Nat. Ecol. Evol.">
        <title>Pezizomycetes genomes reveal the molecular basis of ectomycorrhizal truffle lifestyle.</title>
        <authorList>
            <person name="Murat C."/>
            <person name="Payen T."/>
            <person name="Noel B."/>
            <person name="Kuo A."/>
            <person name="Morin E."/>
            <person name="Chen J."/>
            <person name="Kohler A."/>
            <person name="Krizsan K."/>
            <person name="Balestrini R."/>
            <person name="Da Silva C."/>
            <person name="Montanini B."/>
            <person name="Hainaut M."/>
            <person name="Levati E."/>
            <person name="Barry K.W."/>
            <person name="Belfiori B."/>
            <person name="Cichocki N."/>
            <person name="Clum A."/>
            <person name="Dockter R.B."/>
            <person name="Fauchery L."/>
            <person name="Guy J."/>
            <person name="Iotti M."/>
            <person name="Le Tacon F."/>
            <person name="Lindquist E.A."/>
            <person name="Lipzen A."/>
            <person name="Malagnac F."/>
            <person name="Mello A."/>
            <person name="Molinier V."/>
            <person name="Miyauchi S."/>
            <person name="Poulain J."/>
            <person name="Riccioni C."/>
            <person name="Rubini A."/>
            <person name="Sitrit Y."/>
            <person name="Splivallo R."/>
            <person name="Traeger S."/>
            <person name="Wang M."/>
            <person name="Zifcakova L."/>
            <person name="Wipf D."/>
            <person name="Zambonelli A."/>
            <person name="Paolocci F."/>
            <person name="Nowrousian M."/>
            <person name="Ottonello S."/>
            <person name="Baldrian P."/>
            <person name="Spatafora J.W."/>
            <person name="Henrissat B."/>
            <person name="Nagy L.G."/>
            <person name="Aury J.M."/>
            <person name="Wincker P."/>
            <person name="Grigoriev I.V."/>
            <person name="Bonfante P."/>
            <person name="Martin F.M."/>
        </authorList>
    </citation>
    <scope>NUCLEOTIDE SEQUENCE [LARGE SCALE GENOMIC DNA]</scope>
    <source>
        <strain evidence="3 4">CCBAS932</strain>
    </source>
</reference>
<feature type="region of interest" description="Disordered" evidence="1">
    <location>
        <begin position="146"/>
        <end position="170"/>
    </location>
</feature>
<sequence>MKSCAVTAAGSALIFAALAIAGPLPPAVNTAVETSQHLIIRETHPLSSGSSISYNTISHAEEGAIATQSSTPSGHDPGTLEDAYKTLAPAEIVAYNNLGPVIPSEPLPPVLSSAIVSSDPPRPKSSTGPAIGNESAAEIVNTEIPDSIIPDNSLPPGPGDSSNSEQTGTGIVVTAHPGPVMFDGPLPLITSEPKLVARSVMDLRTVEVGDSLQIQPQAVLGTSKLYSRTGLDVGTSQRVATEGVGGDAGSRTLSSQHPAIFEGKSSRRYVPVGVM</sequence>
<dbReference type="InParanoid" id="A0A3N4KQC9"/>
<gene>
    <name evidence="3" type="ORF">P167DRAFT_372237</name>
</gene>
<keyword evidence="2" id="KW-0732">Signal</keyword>
<keyword evidence="4" id="KW-1185">Reference proteome</keyword>
<feature type="chain" id="PRO_5018211873" evidence="2">
    <location>
        <begin position="22"/>
        <end position="275"/>
    </location>
</feature>
<feature type="compositionally biased region" description="Polar residues" evidence="1">
    <location>
        <begin position="160"/>
        <end position="169"/>
    </location>
</feature>
<dbReference type="OrthoDB" id="5406171at2759"/>
<evidence type="ECO:0000313" key="4">
    <source>
        <dbReference type="Proteomes" id="UP000277580"/>
    </source>
</evidence>
<dbReference type="AlphaFoldDB" id="A0A3N4KQC9"/>
<name>A0A3N4KQC9_9PEZI</name>
<evidence type="ECO:0000313" key="3">
    <source>
        <dbReference type="EMBL" id="RPB07965.1"/>
    </source>
</evidence>